<evidence type="ECO:0000259" key="2">
    <source>
        <dbReference type="Pfam" id="PF07331"/>
    </source>
</evidence>
<dbReference type="Proteomes" id="UP001205843">
    <property type="component" value="Unassembled WGS sequence"/>
</dbReference>
<dbReference type="AlphaFoldDB" id="A0AAE3KBQ6"/>
<sequence length="94" mass="10409">MILGVLSLALLVRSFVVRLPVATPTDEPGLDAAAFWQRYRRTFFLFAGFGLYAWLLPRLGFIIASLLFVGSMQALLLGRVRPRQALMIGLLTVG</sequence>
<gene>
    <name evidence="3" type="ORF">J2T57_002039</name>
</gene>
<evidence type="ECO:0000256" key="1">
    <source>
        <dbReference type="SAM" id="Phobius"/>
    </source>
</evidence>
<accession>A0AAE3KBQ6</accession>
<dbReference type="EMBL" id="JALJXV010000004">
    <property type="protein sequence ID" value="MCP1674901.1"/>
    <property type="molecule type" value="Genomic_DNA"/>
</dbReference>
<proteinExistence type="predicted"/>
<name>A0AAE3KBQ6_9GAMM</name>
<dbReference type="InterPro" id="IPR009936">
    <property type="entry name" value="DUF1468"/>
</dbReference>
<feature type="domain" description="DUF1468" evidence="2">
    <location>
        <begin position="2"/>
        <end position="92"/>
    </location>
</feature>
<keyword evidence="1" id="KW-0812">Transmembrane</keyword>
<keyword evidence="1" id="KW-1133">Transmembrane helix</keyword>
<evidence type="ECO:0000313" key="3">
    <source>
        <dbReference type="EMBL" id="MCP1674901.1"/>
    </source>
</evidence>
<dbReference type="Pfam" id="PF07331">
    <property type="entry name" value="TctB"/>
    <property type="match status" value="1"/>
</dbReference>
<keyword evidence="1" id="KW-0472">Membrane</keyword>
<evidence type="ECO:0000313" key="4">
    <source>
        <dbReference type="Proteomes" id="UP001205843"/>
    </source>
</evidence>
<comment type="caution">
    <text evidence="3">The sequence shown here is derived from an EMBL/GenBank/DDBJ whole genome shotgun (WGS) entry which is preliminary data.</text>
</comment>
<reference evidence="3" key="1">
    <citation type="submission" date="2022-03" db="EMBL/GenBank/DDBJ databases">
        <title>Genomic Encyclopedia of Type Strains, Phase III (KMG-III): the genomes of soil and plant-associated and newly described type strains.</title>
        <authorList>
            <person name="Whitman W."/>
        </authorList>
    </citation>
    <scope>NUCLEOTIDE SEQUENCE</scope>
    <source>
        <strain evidence="3">ANL 6-2</strain>
    </source>
</reference>
<protein>
    <recommendedName>
        <fullName evidence="2">DUF1468 domain-containing protein</fullName>
    </recommendedName>
</protein>
<feature type="transmembrane region" description="Helical" evidence="1">
    <location>
        <begin position="42"/>
        <end position="69"/>
    </location>
</feature>
<keyword evidence="4" id="KW-1185">Reference proteome</keyword>
<organism evidence="3 4">
    <name type="scientific">Natronocella acetinitrilica</name>
    <dbReference type="NCBI Taxonomy" id="414046"/>
    <lineage>
        <taxon>Bacteria</taxon>
        <taxon>Pseudomonadati</taxon>
        <taxon>Pseudomonadota</taxon>
        <taxon>Gammaproteobacteria</taxon>
        <taxon>Chromatiales</taxon>
        <taxon>Ectothiorhodospiraceae</taxon>
        <taxon>Natronocella</taxon>
    </lineage>
</organism>